<dbReference type="GO" id="GO:0005737">
    <property type="term" value="C:cytoplasm"/>
    <property type="evidence" value="ECO:0007669"/>
    <property type="project" value="TreeGrafter"/>
</dbReference>
<dbReference type="InterPro" id="IPR051783">
    <property type="entry name" value="NAD(P)-dependent_oxidoreduct"/>
</dbReference>
<evidence type="ECO:0000259" key="1">
    <source>
        <dbReference type="Pfam" id="PF01370"/>
    </source>
</evidence>
<organism evidence="2 3">
    <name type="scientific">Candidatus Segetimicrobium genomatis</name>
    <dbReference type="NCBI Taxonomy" id="2569760"/>
    <lineage>
        <taxon>Bacteria</taxon>
        <taxon>Bacillati</taxon>
        <taxon>Candidatus Sysuimicrobiota</taxon>
        <taxon>Candidatus Sysuimicrobiia</taxon>
        <taxon>Candidatus Sysuimicrobiales</taxon>
        <taxon>Candidatus Segetimicrobiaceae</taxon>
        <taxon>Candidatus Segetimicrobium</taxon>
    </lineage>
</organism>
<comment type="caution">
    <text evidence="2">The sequence shown here is derived from an EMBL/GenBank/DDBJ whole genome shotgun (WGS) entry which is preliminary data.</text>
</comment>
<dbReference type="SUPFAM" id="SSF51735">
    <property type="entry name" value="NAD(P)-binding Rossmann-fold domains"/>
    <property type="match status" value="1"/>
</dbReference>
<feature type="domain" description="NAD-dependent epimerase/dehydratase" evidence="1">
    <location>
        <begin position="20"/>
        <end position="244"/>
    </location>
</feature>
<gene>
    <name evidence="2" type="ORF">E6H04_10350</name>
</gene>
<dbReference type="InterPro" id="IPR036291">
    <property type="entry name" value="NAD(P)-bd_dom_sf"/>
</dbReference>
<evidence type="ECO:0000313" key="2">
    <source>
        <dbReference type="EMBL" id="TMI79567.1"/>
    </source>
</evidence>
<dbReference type="Pfam" id="PF01370">
    <property type="entry name" value="Epimerase"/>
    <property type="match status" value="1"/>
</dbReference>
<sequence length="330" mass="34863">MGGHPRGRAGDRAPGRAMKIFVAGGTGVLGRSTVRSLVEAGHTVRATGRGEAKAAVVRALGAEPVDADLYDPRSVRRAITGSEAVLRLTTKIPPLMKMARRGAWTETNKLRTVGARVLVDAAIFEQIPIYVHESVTFVYADAGDLLIGEDAQVDDGGTAVLRAALDGEREAARFSQSGRQGIVLRFGAFYGPDAPSTLESVQLVKRRMLPLIGPGAHYVSSIYVSDAARAVAAALGLPAGVYNVCDDRPVLFAEYLDALAGAVGAPPPLRLPGMLGGSLFGDVWKYFSRSQRVSNARFKEESGWSPAVKSVFEGWRLVAAALPRPGAGGQ</sequence>
<protein>
    <submittedName>
        <fullName evidence="2">NAD-dependent epimerase/dehydratase family protein</fullName>
    </submittedName>
</protein>
<reference evidence="2 3" key="1">
    <citation type="journal article" date="2019" name="Nat. Microbiol.">
        <title>Mediterranean grassland soil C-N compound turnover is dependent on rainfall and depth, and is mediated by genomically divergent microorganisms.</title>
        <authorList>
            <person name="Diamond S."/>
            <person name="Andeer P.F."/>
            <person name="Li Z."/>
            <person name="Crits-Christoph A."/>
            <person name="Burstein D."/>
            <person name="Anantharaman K."/>
            <person name="Lane K.R."/>
            <person name="Thomas B.C."/>
            <person name="Pan C."/>
            <person name="Northen T.R."/>
            <person name="Banfield J.F."/>
        </authorList>
    </citation>
    <scope>NUCLEOTIDE SEQUENCE [LARGE SCALE GENOMIC DNA]</scope>
    <source>
        <strain evidence="2">NP_7</strain>
    </source>
</reference>
<dbReference type="PANTHER" id="PTHR48079">
    <property type="entry name" value="PROTEIN YEEZ"/>
    <property type="match status" value="1"/>
</dbReference>
<proteinExistence type="predicted"/>
<dbReference type="Gene3D" id="3.40.50.720">
    <property type="entry name" value="NAD(P)-binding Rossmann-like Domain"/>
    <property type="match status" value="1"/>
</dbReference>
<dbReference type="GO" id="GO:0004029">
    <property type="term" value="F:aldehyde dehydrogenase (NAD+) activity"/>
    <property type="evidence" value="ECO:0007669"/>
    <property type="project" value="TreeGrafter"/>
</dbReference>
<evidence type="ECO:0000313" key="3">
    <source>
        <dbReference type="Proteomes" id="UP000320048"/>
    </source>
</evidence>
<accession>A0A537J7R8</accession>
<dbReference type="AlphaFoldDB" id="A0A537J7R8"/>
<dbReference type="Proteomes" id="UP000320048">
    <property type="component" value="Unassembled WGS sequence"/>
</dbReference>
<dbReference type="EMBL" id="VBAO01000275">
    <property type="protein sequence ID" value="TMI79567.1"/>
    <property type="molecule type" value="Genomic_DNA"/>
</dbReference>
<name>A0A537J7R8_9BACT</name>
<dbReference type="InterPro" id="IPR001509">
    <property type="entry name" value="Epimerase_deHydtase"/>
</dbReference>
<dbReference type="PANTHER" id="PTHR48079:SF6">
    <property type="entry name" value="NAD(P)-BINDING DOMAIN-CONTAINING PROTEIN-RELATED"/>
    <property type="match status" value="1"/>
</dbReference>